<evidence type="ECO:0000313" key="8">
    <source>
        <dbReference type="EMBL" id="PIR95537.1"/>
    </source>
</evidence>
<comment type="similarity">
    <text evidence="1 6">Belongs to the universal ribosomal protein uS7 family.</text>
</comment>
<evidence type="ECO:0000259" key="7">
    <source>
        <dbReference type="Pfam" id="PF00177"/>
    </source>
</evidence>
<comment type="caution">
    <text evidence="8">The sequence shown here is derived from an EMBL/GenBank/DDBJ whole genome shotgun (WGS) entry which is preliminary data.</text>
</comment>
<dbReference type="AlphaFoldDB" id="A0A2H0V8V0"/>
<feature type="domain" description="Small ribosomal subunit protein uS7" evidence="7">
    <location>
        <begin position="2"/>
        <end position="148"/>
    </location>
</feature>
<evidence type="ECO:0000313" key="9">
    <source>
        <dbReference type="Proteomes" id="UP000229972"/>
    </source>
</evidence>
<dbReference type="Pfam" id="PF00177">
    <property type="entry name" value="Ribosomal_S7"/>
    <property type="match status" value="1"/>
</dbReference>
<dbReference type="GO" id="GO:0006412">
    <property type="term" value="P:translation"/>
    <property type="evidence" value="ECO:0007669"/>
    <property type="project" value="UniProtKB-UniRule"/>
</dbReference>
<evidence type="ECO:0000256" key="6">
    <source>
        <dbReference type="HAMAP-Rule" id="MF_00480"/>
    </source>
</evidence>
<dbReference type="HAMAP" id="MF_00480_B">
    <property type="entry name" value="Ribosomal_uS7_B"/>
    <property type="match status" value="1"/>
</dbReference>
<dbReference type="NCBIfam" id="TIGR01029">
    <property type="entry name" value="rpsG_bact"/>
    <property type="match status" value="1"/>
</dbReference>
<dbReference type="GO" id="GO:0015935">
    <property type="term" value="C:small ribosomal subunit"/>
    <property type="evidence" value="ECO:0007669"/>
    <property type="project" value="InterPro"/>
</dbReference>
<dbReference type="InterPro" id="IPR036823">
    <property type="entry name" value="Ribosomal_uS7_dom_sf"/>
</dbReference>
<dbReference type="GO" id="GO:0000049">
    <property type="term" value="F:tRNA binding"/>
    <property type="evidence" value="ECO:0007669"/>
    <property type="project" value="UniProtKB-UniRule"/>
</dbReference>
<dbReference type="GO" id="GO:0003735">
    <property type="term" value="F:structural constituent of ribosome"/>
    <property type="evidence" value="ECO:0007669"/>
    <property type="project" value="InterPro"/>
</dbReference>
<keyword evidence="6" id="KW-0820">tRNA-binding</keyword>
<accession>A0A2H0V8V0</accession>
<dbReference type="InterPro" id="IPR023798">
    <property type="entry name" value="Ribosomal_uS7_dom"/>
</dbReference>
<dbReference type="EMBL" id="PFAL01000017">
    <property type="protein sequence ID" value="PIR95537.1"/>
    <property type="molecule type" value="Genomic_DNA"/>
</dbReference>
<dbReference type="InterPro" id="IPR005717">
    <property type="entry name" value="Ribosomal_uS7_bac/org-type"/>
</dbReference>
<dbReference type="PANTHER" id="PTHR11205">
    <property type="entry name" value="RIBOSOMAL PROTEIN S7"/>
    <property type="match status" value="1"/>
</dbReference>
<sequence length="159" mass="18179">MRGKPSPKRDIEGDAKYNDQGIAKFINYVMERGKKSVAEKIVYGALDIIKEKTKQDPRHIFNKAIRRVSPLVEVRGKRVGGANYQVPFQVRGERRYFLACNWIIKAAQDRKGRGTAEKLSYEILEASNGEGNAVKKRESVHKMAEANKAFAHFSRSRRR</sequence>
<keyword evidence="4 6" id="KW-0689">Ribosomal protein</keyword>
<organism evidence="8 9">
    <name type="scientific">Candidatus Falkowbacteria bacterium CG10_big_fil_rev_8_21_14_0_10_37_18</name>
    <dbReference type="NCBI Taxonomy" id="1974562"/>
    <lineage>
        <taxon>Bacteria</taxon>
        <taxon>Candidatus Falkowiibacteriota</taxon>
    </lineage>
</organism>
<evidence type="ECO:0000256" key="4">
    <source>
        <dbReference type="ARBA" id="ARBA00022980"/>
    </source>
</evidence>
<evidence type="ECO:0000256" key="3">
    <source>
        <dbReference type="ARBA" id="ARBA00022884"/>
    </source>
</evidence>
<proteinExistence type="inferred from homology"/>
<dbReference type="SUPFAM" id="SSF47973">
    <property type="entry name" value="Ribosomal protein S7"/>
    <property type="match status" value="1"/>
</dbReference>
<dbReference type="PIRSF" id="PIRSF002122">
    <property type="entry name" value="RPS7p_RPS7a_RPS5e_RPS7o"/>
    <property type="match status" value="1"/>
</dbReference>
<keyword evidence="5 6" id="KW-0687">Ribonucleoprotein</keyword>
<comment type="subunit">
    <text evidence="6">Part of the 30S ribosomal subunit. Contacts proteins S9 and S11.</text>
</comment>
<dbReference type="Proteomes" id="UP000229972">
    <property type="component" value="Unassembled WGS sequence"/>
</dbReference>
<dbReference type="Gene3D" id="1.10.455.10">
    <property type="entry name" value="Ribosomal protein S7 domain"/>
    <property type="match status" value="1"/>
</dbReference>
<evidence type="ECO:0000256" key="5">
    <source>
        <dbReference type="ARBA" id="ARBA00023274"/>
    </source>
</evidence>
<dbReference type="CDD" id="cd14869">
    <property type="entry name" value="uS7_Bacteria"/>
    <property type="match status" value="1"/>
</dbReference>
<dbReference type="FunFam" id="1.10.455.10:FF:000001">
    <property type="entry name" value="30S ribosomal protein S7"/>
    <property type="match status" value="1"/>
</dbReference>
<keyword evidence="2 6" id="KW-0699">rRNA-binding</keyword>
<dbReference type="GO" id="GO:0019843">
    <property type="term" value="F:rRNA binding"/>
    <property type="evidence" value="ECO:0007669"/>
    <property type="project" value="UniProtKB-UniRule"/>
</dbReference>
<dbReference type="InterPro" id="IPR000235">
    <property type="entry name" value="Ribosomal_uS7"/>
</dbReference>
<protein>
    <recommendedName>
        <fullName evidence="6">Small ribosomal subunit protein uS7</fullName>
    </recommendedName>
</protein>
<evidence type="ECO:0000256" key="2">
    <source>
        <dbReference type="ARBA" id="ARBA00022730"/>
    </source>
</evidence>
<comment type="function">
    <text evidence="6">One of the primary rRNA binding proteins, it binds directly to 16S rRNA where it nucleates assembly of the head domain of the 30S subunit. Is located at the subunit interface close to the decoding center, probably blocks exit of the E-site tRNA.</text>
</comment>
<reference evidence="9" key="1">
    <citation type="submission" date="2017-09" db="EMBL/GenBank/DDBJ databases">
        <title>Depth-based differentiation of microbial function through sediment-hosted aquifers and enrichment of novel symbionts in the deep terrestrial subsurface.</title>
        <authorList>
            <person name="Probst A.J."/>
            <person name="Ladd B."/>
            <person name="Jarett J.K."/>
            <person name="Geller-Mcgrath D.E."/>
            <person name="Sieber C.M.K."/>
            <person name="Emerson J.B."/>
            <person name="Anantharaman K."/>
            <person name="Thomas B.C."/>
            <person name="Malmstrom R."/>
            <person name="Stieglmeier M."/>
            <person name="Klingl A."/>
            <person name="Woyke T."/>
            <person name="Ryan C.M."/>
            <person name="Banfield J.F."/>
        </authorList>
    </citation>
    <scope>NUCLEOTIDE SEQUENCE [LARGE SCALE GENOMIC DNA]</scope>
</reference>
<gene>
    <name evidence="6" type="primary">rpsG</name>
    <name evidence="8" type="ORF">COT93_01885</name>
</gene>
<keyword evidence="3 6" id="KW-0694">RNA-binding</keyword>
<name>A0A2H0V8V0_9BACT</name>
<evidence type="ECO:0000256" key="1">
    <source>
        <dbReference type="ARBA" id="ARBA00007151"/>
    </source>
</evidence>